<comment type="caution">
    <text evidence="1">The sequence shown here is derived from an EMBL/GenBank/DDBJ whole genome shotgun (WGS) entry which is preliminary data.</text>
</comment>
<evidence type="ECO:0000313" key="1">
    <source>
        <dbReference type="EMBL" id="OJT05622.1"/>
    </source>
</evidence>
<name>A0A1M2VDE3_TRAPU</name>
<protein>
    <recommendedName>
        <fullName evidence="3">F-box domain-containing protein</fullName>
    </recommendedName>
</protein>
<sequence length="347" mass="39647">MSGITHYNCGMRQLPLEIIEEIVAEAWKATTSSQERQVIYSSFKAAHPALKEVINRVAVHFITLEWLGPARSTDLLIYGEVFDWIKRAHSIDVIRYEDQLKTVFKRFQRSHLCFDLTQLLTSSDRSERPPVRDSRPVLRLLMAAVRSIRVRLGDPEVIWRNKRDVQSFVLPALVNLPDLTHLHLDFLLERYGPCDGIAVEGPQPPPIVLPSLVFLRMRGYPTCILRPTKAHQPDCFAGSFARAFPKLRELQLDAPMFLKYLDVPPALESITICAPPSKPFCSIQNCNVGAGLRRWMEPKPGKEGRAIPMRLKKIVVRTGVEEPSGWRQAQRACERFGIRFVREVVYV</sequence>
<organism evidence="1 2">
    <name type="scientific">Trametes pubescens</name>
    <name type="common">White-rot fungus</name>
    <dbReference type="NCBI Taxonomy" id="154538"/>
    <lineage>
        <taxon>Eukaryota</taxon>
        <taxon>Fungi</taxon>
        <taxon>Dikarya</taxon>
        <taxon>Basidiomycota</taxon>
        <taxon>Agaricomycotina</taxon>
        <taxon>Agaricomycetes</taxon>
        <taxon>Polyporales</taxon>
        <taxon>Polyporaceae</taxon>
        <taxon>Trametes</taxon>
    </lineage>
</organism>
<accession>A0A1M2VDE3</accession>
<evidence type="ECO:0008006" key="3">
    <source>
        <dbReference type="Google" id="ProtNLM"/>
    </source>
</evidence>
<dbReference type="OrthoDB" id="2754177at2759"/>
<dbReference type="AlphaFoldDB" id="A0A1M2VDE3"/>
<dbReference type="Proteomes" id="UP000184267">
    <property type="component" value="Unassembled WGS sequence"/>
</dbReference>
<proteinExistence type="predicted"/>
<dbReference type="EMBL" id="MNAD01001415">
    <property type="protein sequence ID" value="OJT05622.1"/>
    <property type="molecule type" value="Genomic_DNA"/>
</dbReference>
<keyword evidence="2" id="KW-1185">Reference proteome</keyword>
<gene>
    <name evidence="1" type="ORF">TRAPUB_3545</name>
</gene>
<evidence type="ECO:0000313" key="2">
    <source>
        <dbReference type="Proteomes" id="UP000184267"/>
    </source>
</evidence>
<reference evidence="1 2" key="1">
    <citation type="submission" date="2016-10" db="EMBL/GenBank/DDBJ databases">
        <title>Genome sequence of the basidiomycete white-rot fungus Trametes pubescens.</title>
        <authorList>
            <person name="Makela M.R."/>
            <person name="Granchi Z."/>
            <person name="Peng M."/>
            <person name="De Vries R.P."/>
            <person name="Grigoriev I."/>
            <person name="Riley R."/>
            <person name="Hilden K."/>
        </authorList>
    </citation>
    <scope>NUCLEOTIDE SEQUENCE [LARGE SCALE GENOMIC DNA]</scope>
    <source>
        <strain evidence="1 2">FBCC735</strain>
    </source>
</reference>